<dbReference type="InterPro" id="IPR038488">
    <property type="entry name" value="Integrase_DNA-bd_sf"/>
</dbReference>
<dbReference type="Pfam" id="PF22022">
    <property type="entry name" value="Phage_int_M"/>
    <property type="match status" value="1"/>
</dbReference>
<feature type="domain" description="Phage integrase central" evidence="5">
    <location>
        <begin position="51"/>
        <end position="92"/>
    </location>
</feature>
<dbReference type="InterPro" id="IPR010998">
    <property type="entry name" value="Integrase_recombinase_N"/>
</dbReference>
<organism evidence="6 7">
    <name type="scientific">Rosenbergiella gaditana</name>
    <dbReference type="NCBI Taxonomy" id="2726987"/>
    <lineage>
        <taxon>Bacteria</taxon>
        <taxon>Pseudomonadati</taxon>
        <taxon>Pseudomonadota</taxon>
        <taxon>Gammaproteobacteria</taxon>
        <taxon>Enterobacterales</taxon>
        <taxon>Erwiniaceae</taxon>
        <taxon>Rosenbergiella</taxon>
    </lineage>
</organism>
<dbReference type="Gene3D" id="1.10.150.130">
    <property type="match status" value="1"/>
</dbReference>
<gene>
    <name evidence="6" type="ORF">HH682_05790</name>
</gene>
<dbReference type="PANTHER" id="PTHR30629:SF2">
    <property type="entry name" value="PROPHAGE INTEGRASE INTS-RELATED"/>
    <property type="match status" value="1"/>
</dbReference>
<protein>
    <submittedName>
        <fullName evidence="6">DUF4102 domain-containing protein</fullName>
    </submittedName>
</protein>
<evidence type="ECO:0000313" key="7">
    <source>
        <dbReference type="Proteomes" id="UP000790096"/>
    </source>
</evidence>
<dbReference type="InterPro" id="IPR050808">
    <property type="entry name" value="Phage_Integrase"/>
</dbReference>
<dbReference type="InterPro" id="IPR025166">
    <property type="entry name" value="Integrase_DNA_bind_dom"/>
</dbReference>
<evidence type="ECO:0000256" key="2">
    <source>
        <dbReference type="ARBA" id="ARBA00022908"/>
    </source>
</evidence>
<accession>A0ABS5SV14</accession>
<name>A0ABS5SV14_9GAMM</name>
<dbReference type="Proteomes" id="UP000790096">
    <property type="component" value="Unassembled WGS sequence"/>
</dbReference>
<dbReference type="InterPro" id="IPR053876">
    <property type="entry name" value="Phage_int_M"/>
</dbReference>
<evidence type="ECO:0000259" key="4">
    <source>
        <dbReference type="Pfam" id="PF13356"/>
    </source>
</evidence>
<evidence type="ECO:0000313" key="6">
    <source>
        <dbReference type="EMBL" id="MBT0723956.1"/>
    </source>
</evidence>
<keyword evidence="7" id="KW-1185">Reference proteome</keyword>
<evidence type="ECO:0000256" key="3">
    <source>
        <dbReference type="ARBA" id="ARBA00023125"/>
    </source>
</evidence>
<evidence type="ECO:0000259" key="5">
    <source>
        <dbReference type="Pfam" id="PF22022"/>
    </source>
</evidence>
<proteinExistence type="inferred from homology"/>
<evidence type="ECO:0000256" key="1">
    <source>
        <dbReference type="ARBA" id="ARBA00008857"/>
    </source>
</evidence>
<comment type="caution">
    <text evidence="6">The sequence shown here is derived from an EMBL/GenBank/DDBJ whole genome shotgun (WGS) entry which is preliminary data.</text>
</comment>
<keyword evidence="2" id="KW-0229">DNA integration</keyword>
<dbReference type="PANTHER" id="PTHR30629">
    <property type="entry name" value="PROPHAGE INTEGRASE"/>
    <property type="match status" value="1"/>
</dbReference>
<dbReference type="Gene3D" id="3.30.160.390">
    <property type="entry name" value="Integrase, DNA-binding domain"/>
    <property type="match status" value="1"/>
</dbReference>
<sequence length="98" mass="11196">MINSKETTRALGIYPTMTLVEARSARDTYLLELSKGIDPLHVIKPKITSLEEVSREWHTRKRGWSEPHAKKVLKDLENHIFPEIGKRAIDETTGDVSN</sequence>
<dbReference type="Pfam" id="PF13356">
    <property type="entry name" value="Arm-DNA-bind_3"/>
    <property type="match status" value="1"/>
</dbReference>
<feature type="domain" description="Integrase DNA-binding" evidence="4">
    <location>
        <begin position="4"/>
        <end position="41"/>
    </location>
</feature>
<keyword evidence="3" id="KW-0238">DNA-binding</keyword>
<dbReference type="EMBL" id="JABBFR010000005">
    <property type="protein sequence ID" value="MBT0723956.1"/>
    <property type="molecule type" value="Genomic_DNA"/>
</dbReference>
<reference evidence="6 7" key="1">
    <citation type="submission" date="2020-04" db="EMBL/GenBank/DDBJ databases">
        <title>Genome sequencing of Rosenbergiella species.</title>
        <authorList>
            <person name="Alvarez-Perez S."/>
            <person name="Lievens B."/>
        </authorList>
    </citation>
    <scope>NUCLEOTIDE SEQUENCE [LARGE SCALE GENOMIC DNA]</scope>
    <source>
        <strain evidence="6 7">S61</strain>
    </source>
</reference>
<comment type="similarity">
    <text evidence="1">Belongs to the 'phage' integrase family.</text>
</comment>